<dbReference type="Proteomes" id="UP000230027">
    <property type="component" value="Unassembled WGS sequence"/>
</dbReference>
<sequence>MLVTFRTNYLKQKRGIGFERIIKAIEGGSQVKIIKHPNKKRYKNQKIYLVLIEKYIFSVPAVEEKEYVFFKTIYPSHKYTKIFFKLKVKKEL</sequence>
<comment type="caution">
    <text evidence="1">The sequence shown here is derived from an EMBL/GenBank/DDBJ whole genome shotgun (WGS) entry which is preliminary data.</text>
</comment>
<accession>A0A2M7U4X3</accession>
<reference evidence="2" key="1">
    <citation type="submission" date="2017-09" db="EMBL/GenBank/DDBJ databases">
        <title>Depth-based differentiation of microbial function through sediment-hosted aquifers and enrichment of novel symbionts in the deep terrestrial subsurface.</title>
        <authorList>
            <person name="Probst A.J."/>
            <person name="Ladd B."/>
            <person name="Jarett J.K."/>
            <person name="Geller-Mcgrath D.E."/>
            <person name="Sieber C.M.K."/>
            <person name="Emerson J.B."/>
            <person name="Anantharaman K."/>
            <person name="Thomas B.C."/>
            <person name="Malmstrom R."/>
            <person name="Stieglmeier M."/>
            <person name="Klingl A."/>
            <person name="Woyke T."/>
            <person name="Ryan C.M."/>
            <person name="Banfield J.F."/>
        </authorList>
    </citation>
    <scope>NUCLEOTIDE SEQUENCE [LARGE SCALE GENOMIC DNA]</scope>
</reference>
<dbReference type="AlphaFoldDB" id="A0A2M7U4X3"/>
<dbReference type="EMBL" id="PFOD01000032">
    <property type="protein sequence ID" value="PIZ65868.1"/>
    <property type="molecule type" value="Genomic_DNA"/>
</dbReference>
<gene>
    <name evidence="1" type="ORF">COY14_01455</name>
</gene>
<name>A0A2M7U4X3_9BACT</name>
<organism evidence="1 2">
    <name type="scientific">Candidatus Roizmanbacteria bacterium CG_4_10_14_0_2_um_filter_36_9</name>
    <dbReference type="NCBI Taxonomy" id="1974823"/>
    <lineage>
        <taxon>Bacteria</taxon>
        <taxon>Candidatus Roizmaniibacteriota</taxon>
    </lineage>
</organism>
<protein>
    <submittedName>
        <fullName evidence="1">Toxin</fullName>
    </submittedName>
</protein>
<proteinExistence type="predicted"/>
<evidence type="ECO:0000313" key="2">
    <source>
        <dbReference type="Proteomes" id="UP000230027"/>
    </source>
</evidence>
<evidence type="ECO:0000313" key="1">
    <source>
        <dbReference type="EMBL" id="PIZ65868.1"/>
    </source>
</evidence>